<dbReference type="InterPro" id="IPR036380">
    <property type="entry name" value="Isochorismatase-like_sf"/>
</dbReference>
<protein>
    <submittedName>
        <fullName evidence="3">Cysteine hydrolase</fullName>
    </submittedName>
</protein>
<dbReference type="PRINTS" id="PR01398">
    <property type="entry name" value="ISCHRISMTASE"/>
</dbReference>
<evidence type="ECO:0000313" key="3">
    <source>
        <dbReference type="EMBL" id="MCQ4163569.1"/>
    </source>
</evidence>
<accession>A0ABT1QM12</accession>
<dbReference type="Pfam" id="PF00857">
    <property type="entry name" value="Isochorismatase"/>
    <property type="match status" value="1"/>
</dbReference>
<gene>
    <name evidence="3" type="ORF">NM961_02480</name>
</gene>
<evidence type="ECO:0000259" key="2">
    <source>
        <dbReference type="Pfam" id="PF00857"/>
    </source>
</evidence>
<dbReference type="RefSeq" id="WP_255910905.1">
    <property type="nucleotide sequence ID" value="NZ_JANFQO010000002.1"/>
</dbReference>
<keyword evidence="1 3" id="KW-0378">Hydrolase</keyword>
<dbReference type="EMBL" id="JANFQO010000002">
    <property type="protein sequence ID" value="MCQ4163569.1"/>
    <property type="molecule type" value="Genomic_DNA"/>
</dbReference>
<proteinExistence type="predicted"/>
<dbReference type="Proteomes" id="UP001165498">
    <property type="component" value="Unassembled WGS sequence"/>
</dbReference>
<evidence type="ECO:0000256" key="1">
    <source>
        <dbReference type="ARBA" id="ARBA00022801"/>
    </source>
</evidence>
<dbReference type="InterPro" id="IPR000868">
    <property type="entry name" value="Isochorismatase-like_dom"/>
</dbReference>
<dbReference type="Gene3D" id="3.40.50.850">
    <property type="entry name" value="Isochorismatase-like"/>
    <property type="match status" value="1"/>
</dbReference>
<dbReference type="CDD" id="cd00431">
    <property type="entry name" value="cysteine_hydrolases"/>
    <property type="match status" value="1"/>
</dbReference>
<reference evidence="3" key="1">
    <citation type="submission" date="2022-07" db="EMBL/GenBank/DDBJ databases">
        <title>Tahibacter sp., a new gammaproteobacterium isolated from the silt sample collected at pig farm.</title>
        <authorList>
            <person name="Chen H."/>
        </authorList>
    </citation>
    <scope>NUCLEOTIDE SEQUENCE</scope>
    <source>
        <strain evidence="3">P2K</strain>
    </source>
</reference>
<name>A0ABT1QM12_9GAMM</name>
<dbReference type="SUPFAM" id="SSF52499">
    <property type="entry name" value="Isochorismatase-like hydrolases"/>
    <property type="match status" value="1"/>
</dbReference>
<dbReference type="PANTHER" id="PTHR43540">
    <property type="entry name" value="PEROXYUREIDOACRYLATE/UREIDOACRYLATE AMIDOHYDROLASE-RELATED"/>
    <property type="match status" value="1"/>
</dbReference>
<evidence type="ECO:0000313" key="4">
    <source>
        <dbReference type="Proteomes" id="UP001165498"/>
    </source>
</evidence>
<comment type="caution">
    <text evidence="3">The sequence shown here is derived from an EMBL/GenBank/DDBJ whole genome shotgun (WGS) entry which is preliminary data.</text>
</comment>
<feature type="domain" description="Isochorismatase-like" evidence="2">
    <location>
        <begin position="17"/>
        <end position="187"/>
    </location>
</feature>
<organism evidence="3 4">
    <name type="scientific">Tahibacter harae</name>
    <dbReference type="NCBI Taxonomy" id="2963937"/>
    <lineage>
        <taxon>Bacteria</taxon>
        <taxon>Pseudomonadati</taxon>
        <taxon>Pseudomonadota</taxon>
        <taxon>Gammaproteobacteria</taxon>
        <taxon>Lysobacterales</taxon>
        <taxon>Rhodanobacteraceae</taxon>
        <taxon>Tahibacter</taxon>
    </lineage>
</organism>
<dbReference type="GO" id="GO:0016787">
    <property type="term" value="F:hydrolase activity"/>
    <property type="evidence" value="ECO:0007669"/>
    <property type="project" value="UniProtKB-KW"/>
</dbReference>
<dbReference type="PANTHER" id="PTHR43540:SF6">
    <property type="entry name" value="ISOCHORISMATASE-LIKE DOMAIN-CONTAINING PROTEIN"/>
    <property type="match status" value="1"/>
</dbReference>
<dbReference type="InterPro" id="IPR050272">
    <property type="entry name" value="Isochorismatase-like_hydrls"/>
</dbReference>
<dbReference type="InterPro" id="IPR016291">
    <property type="entry name" value="Isochorismatase"/>
</dbReference>
<keyword evidence="4" id="KW-1185">Reference proteome</keyword>
<sequence>MSSRTPLKAPQQPRRAAALLLIDWISDWRMAGGAQLRRQAEQVLPAAAQLLAGARRHGVPVIYANDNRGQWRSDFRTVLAESRAAGTAAAAITDGLAPAPEDYFVLKPKHSAFHATPLALLLQHLHTEVVVLAGVAGNQCVLASAIDAHMRDLRVIVAADACASLTAAANTAAMTQCRAFGCGVQRSASVRWRSLARRGKTD</sequence>